<dbReference type="AlphaFoldDB" id="A0A3A6PNQ8"/>
<dbReference type="Proteomes" id="UP000267798">
    <property type="component" value="Unassembled WGS sequence"/>
</dbReference>
<dbReference type="EMBL" id="QXQB01000005">
    <property type="protein sequence ID" value="RJX37603.1"/>
    <property type="molecule type" value="Genomic_DNA"/>
</dbReference>
<sequence>MARTRLGSFPQGNGAIRLGAGERGKRVSFTELLQEDLNRPHPGFLQDEAAYQLFHTIVQGNCAHRLKSEDGNLMYAQSVDYKGWLWLSKKLTEKDRGQRIEALCGLLGANGLPGIISDPETAEQFSIAYTSRHGLNCEVEMSMEAYACPHVRIVSGVAGESRLAGSHDIRNVAEFLAGFSEDAYGIAVDAESQLPGAERLITAENLYLWMVGEEMVSMANIAQRSPRHARINAVYTPRRHRKKGYASALVGELTRKVLNEGLTPMLYADLSNPHSNGVYRSLGYREQGKITDIRFY</sequence>
<accession>A0A3A6PNQ8</accession>
<dbReference type="Gene3D" id="3.40.630.30">
    <property type="match status" value="1"/>
</dbReference>
<keyword evidence="2" id="KW-0808">Transferase</keyword>
<dbReference type="SUPFAM" id="SSF55729">
    <property type="entry name" value="Acyl-CoA N-acyltransferases (Nat)"/>
    <property type="match status" value="1"/>
</dbReference>
<dbReference type="PANTHER" id="PTHR31143">
    <property type="match status" value="1"/>
</dbReference>
<dbReference type="PROSITE" id="PS51186">
    <property type="entry name" value="GNAT"/>
    <property type="match status" value="1"/>
</dbReference>
<gene>
    <name evidence="2" type="ORF">D3P09_21745</name>
</gene>
<dbReference type="InterPro" id="IPR000182">
    <property type="entry name" value="GNAT_dom"/>
</dbReference>
<dbReference type="Pfam" id="PF08445">
    <property type="entry name" value="FR47"/>
    <property type="match status" value="1"/>
</dbReference>
<dbReference type="PANTHER" id="PTHR31143:SF2">
    <property type="entry name" value="FR47-LIKE DOMAIN-CONTAINING PROTEIN-RELATED"/>
    <property type="match status" value="1"/>
</dbReference>
<reference evidence="2 3" key="1">
    <citation type="submission" date="2018-09" db="EMBL/GenBank/DDBJ databases">
        <title>Paenibacillus aracenensis nov. sp. isolated from a cave in southern Spain.</title>
        <authorList>
            <person name="Jurado V."/>
            <person name="Gutierrez-Patricio S."/>
            <person name="Gonzalez-Pimentel J.L."/>
            <person name="Miller A.Z."/>
            <person name="Laiz L."/>
            <person name="Saiz-Jimenez C."/>
        </authorList>
    </citation>
    <scope>NUCLEOTIDE SEQUENCE [LARGE SCALE GENOMIC DNA]</scope>
    <source>
        <strain evidence="2 3">JCM 19203</strain>
    </source>
</reference>
<feature type="domain" description="N-acetyltransferase" evidence="1">
    <location>
        <begin position="159"/>
        <end position="296"/>
    </location>
</feature>
<comment type="caution">
    <text evidence="2">The sequence shown here is derived from an EMBL/GenBank/DDBJ whole genome shotgun (WGS) entry which is preliminary data.</text>
</comment>
<dbReference type="InterPro" id="IPR027365">
    <property type="entry name" value="GNAT_acetyltra_YdfB-like"/>
</dbReference>
<organism evidence="2 3">
    <name type="scientific">Paenibacillus pinisoli</name>
    <dbReference type="NCBI Taxonomy" id="1276110"/>
    <lineage>
        <taxon>Bacteria</taxon>
        <taxon>Bacillati</taxon>
        <taxon>Bacillota</taxon>
        <taxon>Bacilli</taxon>
        <taxon>Bacillales</taxon>
        <taxon>Paenibacillaceae</taxon>
        <taxon>Paenibacillus</taxon>
    </lineage>
</organism>
<dbReference type="GO" id="GO:0016747">
    <property type="term" value="F:acyltransferase activity, transferring groups other than amino-acyl groups"/>
    <property type="evidence" value="ECO:0007669"/>
    <property type="project" value="InterPro"/>
</dbReference>
<dbReference type="InterPro" id="IPR016181">
    <property type="entry name" value="Acyl_CoA_acyltransferase"/>
</dbReference>
<proteinExistence type="predicted"/>
<dbReference type="InterPro" id="IPR013653">
    <property type="entry name" value="GCN5-like_dom"/>
</dbReference>
<evidence type="ECO:0000313" key="2">
    <source>
        <dbReference type="EMBL" id="RJX37603.1"/>
    </source>
</evidence>
<keyword evidence="3" id="KW-1185">Reference proteome</keyword>
<protein>
    <submittedName>
        <fullName evidence="2">GNAT family N-acetyltransferase</fullName>
    </submittedName>
</protein>
<name>A0A3A6PNQ8_9BACL</name>
<evidence type="ECO:0000313" key="3">
    <source>
        <dbReference type="Proteomes" id="UP000267798"/>
    </source>
</evidence>
<evidence type="ECO:0000259" key="1">
    <source>
        <dbReference type="PROSITE" id="PS51186"/>
    </source>
</evidence>